<accession>A0ACC0K2Z5</accession>
<dbReference type="Proteomes" id="UP001064048">
    <property type="component" value="Chromosome Z"/>
</dbReference>
<organism evidence="1 2">
    <name type="scientific">Choristoneura fumiferana</name>
    <name type="common">Spruce budworm moth</name>
    <name type="synonym">Archips fumiferana</name>
    <dbReference type="NCBI Taxonomy" id="7141"/>
    <lineage>
        <taxon>Eukaryota</taxon>
        <taxon>Metazoa</taxon>
        <taxon>Ecdysozoa</taxon>
        <taxon>Arthropoda</taxon>
        <taxon>Hexapoda</taxon>
        <taxon>Insecta</taxon>
        <taxon>Pterygota</taxon>
        <taxon>Neoptera</taxon>
        <taxon>Endopterygota</taxon>
        <taxon>Lepidoptera</taxon>
        <taxon>Glossata</taxon>
        <taxon>Ditrysia</taxon>
        <taxon>Tortricoidea</taxon>
        <taxon>Tortricidae</taxon>
        <taxon>Tortricinae</taxon>
        <taxon>Choristoneura</taxon>
    </lineage>
</organism>
<proteinExistence type="predicted"/>
<keyword evidence="2" id="KW-1185">Reference proteome</keyword>
<evidence type="ECO:0000313" key="2">
    <source>
        <dbReference type="Proteomes" id="UP001064048"/>
    </source>
</evidence>
<name>A0ACC0K2Z5_CHOFU</name>
<evidence type="ECO:0000313" key="1">
    <source>
        <dbReference type="EMBL" id="KAI8430856.1"/>
    </source>
</evidence>
<sequence length="577" mass="68226">MDDEVDCKCTRIIGHLEAVRWQLWPRPYRPSPGALALGDWRREPHVWLHYVESNDGLLPEDDRYCLLELHCEQVLFSHQYPNLRMPTSLGSYLWRTNTAMKLPPKLYRKEFNMAFEITLKKMEAEECQMDRLIVSDLDRLQLVSLENLCCKRLEGVRIIQQLACFNAASLKYLFLWRFGLEVPEVKLTERCHDLVKIFHEKFSKEVEEEEMRQQDNETVYENPYKVDPESLEENERKLRELLAESKRKEKLLRIDNELKRHHEKASEVIAPLAECDMSDLVKECQQETRDSLRVGADRLRDTVDAAKKNLPNFQYRKICSGQYLPRPDTRQCFLRSLGELRNLRVLALEYSHIADTTGGALLSILPVLKRPHFRLQLMCREDHIPGHTDAALGAGGHAIPDTAWRRVSIACPDLYLFIAFCRVRDYDNWRRFLSPSMPVRELHLQYGIDLLPEQRQDSDISCLIRHLAFHFASTLVTLSIHQWRFAVFPLRRVFELMPRLTRFYYVGKVEDEVDLHRMLQIISCGVCDKLKHLKVQIQDEERRRDYWINVINNLIREYKDIIIDLYDIHLCFSIYKN</sequence>
<comment type="caution">
    <text evidence="1">The sequence shown here is derived from an EMBL/GenBank/DDBJ whole genome shotgun (WGS) entry which is preliminary data.</text>
</comment>
<gene>
    <name evidence="1" type="ORF">MSG28_001000</name>
</gene>
<reference evidence="1 2" key="1">
    <citation type="journal article" date="2022" name="Genome Biol. Evol.">
        <title>The Spruce Budworm Genome: Reconstructing the Evolutionary History of Antifreeze Proteins.</title>
        <authorList>
            <person name="Beliveau C."/>
            <person name="Gagne P."/>
            <person name="Picq S."/>
            <person name="Vernygora O."/>
            <person name="Keeling C.I."/>
            <person name="Pinkney K."/>
            <person name="Doucet D."/>
            <person name="Wen F."/>
            <person name="Johnston J.S."/>
            <person name="Maaroufi H."/>
            <person name="Boyle B."/>
            <person name="Laroche J."/>
            <person name="Dewar K."/>
            <person name="Juretic N."/>
            <person name="Blackburn G."/>
            <person name="Nisole A."/>
            <person name="Brunet B."/>
            <person name="Brandao M."/>
            <person name="Lumley L."/>
            <person name="Duan J."/>
            <person name="Quan G."/>
            <person name="Lucarotti C.J."/>
            <person name="Roe A.D."/>
            <person name="Sperling F.A.H."/>
            <person name="Levesque R.C."/>
            <person name="Cusson M."/>
        </authorList>
    </citation>
    <scope>NUCLEOTIDE SEQUENCE [LARGE SCALE GENOMIC DNA]</scope>
    <source>
        <strain evidence="1">Glfc:IPQL:Cfum</strain>
    </source>
</reference>
<dbReference type="EMBL" id="CM046131">
    <property type="protein sequence ID" value="KAI8430856.1"/>
    <property type="molecule type" value="Genomic_DNA"/>
</dbReference>
<protein>
    <submittedName>
        <fullName evidence="1">Uncharacterized protein</fullName>
    </submittedName>
</protein>